<accession>A0AAD9XDC1</accession>
<comment type="caution">
    <text evidence="1">The sequence shown here is derived from an EMBL/GenBank/DDBJ whole genome shotgun (WGS) entry which is preliminary data.</text>
</comment>
<proteinExistence type="predicted"/>
<dbReference type="AlphaFoldDB" id="A0AAD9XDC1"/>
<sequence length="66" mass="7210">MAIGDSVKGFNYAIKPVICIDATHLKARTMGVLLVGVCKDGNEMIYPLAFGFANSVCIESWTWLTE</sequence>
<reference evidence="1" key="1">
    <citation type="journal article" date="2023" name="Plant J.">
        <title>Genome sequences and population genomics provide insights into the demographic history, inbreeding, and mutation load of two 'living fossil' tree species of Dipteronia.</title>
        <authorList>
            <person name="Feng Y."/>
            <person name="Comes H.P."/>
            <person name="Chen J."/>
            <person name="Zhu S."/>
            <person name="Lu R."/>
            <person name="Zhang X."/>
            <person name="Li P."/>
            <person name="Qiu J."/>
            <person name="Olsen K.M."/>
            <person name="Qiu Y."/>
        </authorList>
    </citation>
    <scope>NUCLEOTIDE SEQUENCE</scope>
    <source>
        <strain evidence="1">KIB01</strain>
    </source>
</reference>
<evidence type="ECO:0000313" key="1">
    <source>
        <dbReference type="EMBL" id="KAK2656873.1"/>
    </source>
</evidence>
<gene>
    <name evidence="1" type="ORF">Ddye_009925</name>
</gene>
<name>A0AAD9XDC1_9ROSI</name>
<evidence type="ECO:0008006" key="3">
    <source>
        <dbReference type="Google" id="ProtNLM"/>
    </source>
</evidence>
<organism evidence="1 2">
    <name type="scientific">Dipteronia dyeriana</name>
    <dbReference type="NCBI Taxonomy" id="168575"/>
    <lineage>
        <taxon>Eukaryota</taxon>
        <taxon>Viridiplantae</taxon>
        <taxon>Streptophyta</taxon>
        <taxon>Embryophyta</taxon>
        <taxon>Tracheophyta</taxon>
        <taxon>Spermatophyta</taxon>
        <taxon>Magnoliopsida</taxon>
        <taxon>eudicotyledons</taxon>
        <taxon>Gunneridae</taxon>
        <taxon>Pentapetalae</taxon>
        <taxon>rosids</taxon>
        <taxon>malvids</taxon>
        <taxon>Sapindales</taxon>
        <taxon>Sapindaceae</taxon>
        <taxon>Hippocastanoideae</taxon>
        <taxon>Acereae</taxon>
        <taxon>Dipteronia</taxon>
    </lineage>
</organism>
<keyword evidence="2" id="KW-1185">Reference proteome</keyword>
<dbReference type="Proteomes" id="UP001280121">
    <property type="component" value="Unassembled WGS sequence"/>
</dbReference>
<dbReference type="EMBL" id="JANJYI010000003">
    <property type="protein sequence ID" value="KAK2656873.1"/>
    <property type="molecule type" value="Genomic_DNA"/>
</dbReference>
<protein>
    <recommendedName>
        <fullName evidence="3">MULE transposase domain-containing protein</fullName>
    </recommendedName>
</protein>
<evidence type="ECO:0000313" key="2">
    <source>
        <dbReference type="Proteomes" id="UP001280121"/>
    </source>
</evidence>